<evidence type="ECO:0000256" key="2">
    <source>
        <dbReference type="ARBA" id="ARBA00023122"/>
    </source>
</evidence>
<comment type="caution">
    <text evidence="4">The sequence shown here is derived from an EMBL/GenBank/DDBJ whole genome shotgun (WGS) entry which is preliminary data.</text>
</comment>
<dbReference type="GO" id="GO:0009671">
    <property type="term" value="F:nitrate:proton symporter activity"/>
    <property type="evidence" value="ECO:0007669"/>
    <property type="project" value="TreeGrafter"/>
</dbReference>
<name>A0A392Q1P3_9FABA</name>
<sequence>INENDLFKHGWRSRSRVEALQYIFLKWLLAFLVGFLTGIIATLINLAVENIAGYKFLVVLKYINTERYLTAAGPGIPEIKAYLNGVDTPNMYGATTLIVK</sequence>
<dbReference type="EMBL" id="LXQA010106321">
    <property type="protein sequence ID" value="MCI17630.1"/>
    <property type="molecule type" value="Genomic_DNA"/>
</dbReference>
<keyword evidence="3" id="KW-0812">Transmembrane</keyword>
<evidence type="ECO:0000313" key="5">
    <source>
        <dbReference type="Proteomes" id="UP000265520"/>
    </source>
</evidence>
<dbReference type="Proteomes" id="UP000265520">
    <property type="component" value="Unassembled WGS sequence"/>
</dbReference>
<dbReference type="PANTHER" id="PTHR11689:SF67">
    <property type="entry name" value="CHLORIDE CHANNEL PROTEIN CLC-A"/>
    <property type="match status" value="1"/>
</dbReference>
<dbReference type="InterPro" id="IPR014743">
    <property type="entry name" value="Cl-channel_core"/>
</dbReference>
<feature type="non-terminal residue" evidence="4">
    <location>
        <position position="100"/>
    </location>
</feature>
<dbReference type="PANTHER" id="PTHR11689">
    <property type="entry name" value="CHLORIDE CHANNEL PROTEIN CLC FAMILY MEMBER"/>
    <property type="match status" value="1"/>
</dbReference>
<organism evidence="4 5">
    <name type="scientific">Trifolium medium</name>
    <dbReference type="NCBI Taxonomy" id="97028"/>
    <lineage>
        <taxon>Eukaryota</taxon>
        <taxon>Viridiplantae</taxon>
        <taxon>Streptophyta</taxon>
        <taxon>Embryophyta</taxon>
        <taxon>Tracheophyta</taxon>
        <taxon>Spermatophyta</taxon>
        <taxon>Magnoliopsida</taxon>
        <taxon>eudicotyledons</taxon>
        <taxon>Gunneridae</taxon>
        <taxon>Pentapetalae</taxon>
        <taxon>rosids</taxon>
        <taxon>fabids</taxon>
        <taxon>Fabales</taxon>
        <taxon>Fabaceae</taxon>
        <taxon>Papilionoideae</taxon>
        <taxon>50 kb inversion clade</taxon>
        <taxon>NPAAA clade</taxon>
        <taxon>Hologalegina</taxon>
        <taxon>IRL clade</taxon>
        <taxon>Trifolieae</taxon>
        <taxon>Trifolium</taxon>
    </lineage>
</organism>
<accession>A0A392Q1P3</accession>
<keyword evidence="1" id="KW-0677">Repeat</keyword>
<reference evidence="4 5" key="1">
    <citation type="journal article" date="2018" name="Front. Plant Sci.">
        <title>Red Clover (Trifolium pratense) and Zigzag Clover (T. medium) - A Picture of Genomic Similarities and Differences.</title>
        <authorList>
            <person name="Dluhosova J."/>
            <person name="Istvanek J."/>
            <person name="Nedelnik J."/>
            <person name="Repkova J."/>
        </authorList>
    </citation>
    <scope>NUCLEOTIDE SEQUENCE [LARGE SCALE GENOMIC DNA]</scope>
    <source>
        <strain evidence="5">cv. 10/8</strain>
        <tissue evidence="4">Leaf</tissue>
    </source>
</reference>
<feature type="non-terminal residue" evidence="4">
    <location>
        <position position="1"/>
    </location>
</feature>
<proteinExistence type="predicted"/>
<evidence type="ECO:0000256" key="1">
    <source>
        <dbReference type="ARBA" id="ARBA00022737"/>
    </source>
</evidence>
<evidence type="ECO:0000313" key="4">
    <source>
        <dbReference type="EMBL" id="MCI17630.1"/>
    </source>
</evidence>
<dbReference type="Gene3D" id="1.10.3080.10">
    <property type="entry name" value="Clc chloride channel"/>
    <property type="match status" value="1"/>
</dbReference>
<dbReference type="GO" id="GO:0009705">
    <property type="term" value="C:plant-type vacuole membrane"/>
    <property type="evidence" value="ECO:0007669"/>
    <property type="project" value="TreeGrafter"/>
</dbReference>
<keyword evidence="3" id="KW-1133">Transmembrane helix</keyword>
<feature type="transmembrane region" description="Helical" evidence="3">
    <location>
        <begin position="20"/>
        <end position="48"/>
    </location>
</feature>
<keyword evidence="2" id="KW-0129">CBS domain</keyword>
<dbReference type="SUPFAM" id="SSF81340">
    <property type="entry name" value="Clc chloride channel"/>
    <property type="match status" value="1"/>
</dbReference>
<dbReference type="InterPro" id="IPR051280">
    <property type="entry name" value="Cl-channel/antiporter"/>
</dbReference>
<keyword evidence="3" id="KW-0472">Membrane</keyword>
<protein>
    <submittedName>
        <fullName evidence="4">Chloride channel protein CLC-b-like</fullName>
    </submittedName>
</protein>
<keyword evidence="5" id="KW-1185">Reference proteome</keyword>
<evidence type="ECO:0000256" key="3">
    <source>
        <dbReference type="SAM" id="Phobius"/>
    </source>
</evidence>
<dbReference type="AlphaFoldDB" id="A0A392Q1P3"/>